<dbReference type="EMBL" id="FNEN01000005">
    <property type="protein sequence ID" value="SDI73600.1"/>
    <property type="molecule type" value="Genomic_DNA"/>
</dbReference>
<organism evidence="1 2">
    <name type="scientific">Natribacillus halophilus</name>
    <dbReference type="NCBI Taxonomy" id="549003"/>
    <lineage>
        <taxon>Bacteria</taxon>
        <taxon>Bacillati</taxon>
        <taxon>Bacillota</taxon>
        <taxon>Bacilli</taxon>
        <taxon>Bacillales</taxon>
        <taxon>Bacillaceae</taxon>
        <taxon>Natribacillus</taxon>
    </lineage>
</organism>
<dbReference type="Proteomes" id="UP000198853">
    <property type="component" value="Unassembled WGS sequence"/>
</dbReference>
<evidence type="ECO:0000313" key="1">
    <source>
        <dbReference type="EMBL" id="SDI73600.1"/>
    </source>
</evidence>
<protein>
    <recommendedName>
        <fullName evidence="3">Ethanolamine utilization protein</fullName>
    </recommendedName>
</protein>
<proteinExistence type="predicted"/>
<dbReference type="OrthoDB" id="212879at2"/>
<dbReference type="AlphaFoldDB" id="A0A1G8N1X3"/>
<reference evidence="1 2" key="1">
    <citation type="submission" date="2016-10" db="EMBL/GenBank/DDBJ databases">
        <authorList>
            <person name="de Groot N.N."/>
        </authorList>
    </citation>
    <scope>NUCLEOTIDE SEQUENCE [LARGE SCALE GENOMIC DNA]</scope>
    <source>
        <strain evidence="1 2">DSM 21771</strain>
    </source>
</reference>
<gene>
    <name evidence="1" type="ORF">SAMN04488123_105132</name>
</gene>
<evidence type="ECO:0008006" key="3">
    <source>
        <dbReference type="Google" id="ProtNLM"/>
    </source>
</evidence>
<name>A0A1G8N1X3_9BACI</name>
<accession>A0A1G8N1X3</accession>
<evidence type="ECO:0000313" key="2">
    <source>
        <dbReference type="Proteomes" id="UP000198853"/>
    </source>
</evidence>
<sequence length="244" mass="28109">MDRKKQSAVVTYTLRALLTKNQSEVPQRPEILALLARHMVGMEQGFSALNVLKSQGATVYLCMEPSVLNAYSRKEIRELTGIDAFVPYDRLEETKARFSSFFIPVLSFSFISDLLRFNEQRLFTQTILWALMKGKTVTALEIGSNPYHSIWDDNGLNQGSPFFKHELKNQLNQFRGFGIKMFADEQEVKQYFFSPFTSKRIITAKEIEQMVSQSHSEIFIDSRTVITPLAQDLAKENKIEIYKE</sequence>
<dbReference type="RefSeq" id="WP_090397719.1">
    <property type="nucleotide sequence ID" value="NZ_FNEN01000005.1"/>
</dbReference>
<keyword evidence="2" id="KW-1185">Reference proteome</keyword>